<dbReference type="Gene3D" id="3.40.190.10">
    <property type="entry name" value="Periplasmic binding protein-like II"/>
    <property type="match status" value="3"/>
</dbReference>
<dbReference type="InterPro" id="IPR022627">
    <property type="entry name" value="DUF3502"/>
</dbReference>
<dbReference type="PANTHER" id="PTHR43649">
    <property type="entry name" value="ARABINOSE-BINDING PROTEIN-RELATED"/>
    <property type="match status" value="1"/>
</dbReference>
<accession>A0A841UD36</accession>
<evidence type="ECO:0000313" key="4">
    <source>
        <dbReference type="EMBL" id="MBB6695840.1"/>
    </source>
</evidence>
<evidence type="ECO:0000313" key="5">
    <source>
        <dbReference type="Proteomes" id="UP000553776"/>
    </source>
</evidence>
<comment type="caution">
    <text evidence="4">The sequence shown here is derived from an EMBL/GenBank/DDBJ whole genome shotgun (WGS) entry which is preliminary data.</text>
</comment>
<feature type="signal peptide" evidence="2">
    <location>
        <begin position="1"/>
        <end position="20"/>
    </location>
</feature>
<evidence type="ECO:0000256" key="1">
    <source>
        <dbReference type="SAM" id="MobiDB-lite"/>
    </source>
</evidence>
<gene>
    <name evidence="4" type="ORF">H7B90_31045</name>
</gene>
<reference evidence="4 5" key="1">
    <citation type="submission" date="2020-08" db="EMBL/GenBank/DDBJ databases">
        <title>Cohnella phylogeny.</title>
        <authorList>
            <person name="Dunlap C."/>
        </authorList>
    </citation>
    <scope>NUCLEOTIDE SEQUENCE [LARGE SCALE GENOMIC DNA]</scope>
    <source>
        <strain evidence="4 5">DSM 25239</strain>
    </source>
</reference>
<dbReference type="Pfam" id="PF12010">
    <property type="entry name" value="DUF3502"/>
    <property type="match status" value="1"/>
</dbReference>
<keyword evidence="2" id="KW-0732">Signal</keyword>
<dbReference type="AlphaFoldDB" id="A0A841UD36"/>
<dbReference type="InterPro" id="IPR050490">
    <property type="entry name" value="Bact_solute-bd_prot1"/>
</dbReference>
<dbReference type="Proteomes" id="UP000553776">
    <property type="component" value="Unassembled WGS sequence"/>
</dbReference>
<feature type="region of interest" description="Disordered" evidence="1">
    <location>
        <begin position="29"/>
        <end position="53"/>
    </location>
</feature>
<dbReference type="EMBL" id="JACJVR010000144">
    <property type="protein sequence ID" value="MBB6695840.1"/>
    <property type="molecule type" value="Genomic_DNA"/>
</dbReference>
<keyword evidence="5" id="KW-1185">Reference proteome</keyword>
<sequence>MNKTRAGISLALAAMTLLSACGNGGGNNDGGEAKGSGPASSPAASGAAGENAGGKLKPEKLKIVLYGDESNRMKELAKTEFNDIVKKEINAEIEFQFLPWTEYGGGKTDLMLSTGEDFATYTDTNYMVKSVAKGLYADLTPYMDGPAAADMKKTVDDNSFKAFQLNGKQYAVPVGNKPNSGEFYSALVRQDLLEEAGMQSVSSLAELEQFYDKVHAAHPELIGFAGTDARRMLMYEYTDKNLYWQNDFLAVDESAKDDKIISWFETPEFKAYAQIMRDWYKKDIIPKYAATNTPQLTSDWNSGKAMFWSGTAARPFEGAAAISQAVPTAKLENDFLSRDLPKISRGTYSTAWFVSANSPDPERYVLFFNLLQKNQELYDLFAYGIKDKDYTLDENGRLARLTTDSLVPDWLLMNKNFMRFDKTVSEDFIQKYKAWDDDAIISKTAGFNFDNAPVKNEETKINGVFSEFLVPIASGFVDYDAYFPKALDKLKAAGFDKYMAEYQKQFSAWYAAKNG</sequence>
<feature type="chain" id="PRO_5038448017" evidence="2">
    <location>
        <begin position="21"/>
        <end position="515"/>
    </location>
</feature>
<feature type="domain" description="DUF3502" evidence="3">
    <location>
        <begin position="444"/>
        <end position="511"/>
    </location>
</feature>
<feature type="compositionally biased region" description="Low complexity" evidence="1">
    <location>
        <begin position="35"/>
        <end position="53"/>
    </location>
</feature>
<dbReference type="PANTHER" id="PTHR43649:SF17">
    <property type="entry name" value="ABC TRANSPORTER SOLUTE BINDING PROTEIN-SUGAR TRANSPORT"/>
    <property type="match status" value="1"/>
</dbReference>
<dbReference type="SUPFAM" id="SSF53850">
    <property type="entry name" value="Periplasmic binding protein-like II"/>
    <property type="match status" value="1"/>
</dbReference>
<dbReference type="PROSITE" id="PS51257">
    <property type="entry name" value="PROKAR_LIPOPROTEIN"/>
    <property type="match status" value="1"/>
</dbReference>
<evidence type="ECO:0000259" key="3">
    <source>
        <dbReference type="Pfam" id="PF12010"/>
    </source>
</evidence>
<dbReference type="RefSeq" id="WP_185139791.1">
    <property type="nucleotide sequence ID" value="NZ_JACJVR010000144.1"/>
</dbReference>
<proteinExistence type="predicted"/>
<protein>
    <submittedName>
        <fullName evidence="4">ABC transporter substrate-binding protein</fullName>
    </submittedName>
</protein>
<evidence type="ECO:0000256" key="2">
    <source>
        <dbReference type="SAM" id="SignalP"/>
    </source>
</evidence>
<name>A0A841UD36_9BACL</name>
<organism evidence="4 5">
    <name type="scientific">Cohnella xylanilytica</name>
    <dbReference type="NCBI Taxonomy" id="557555"/>
    <lineage>
        <taxon>Bacteria</taxon>
        <taxon>Bacillati</taxon>
        <taxon>Bacillota</taxon>
        <taxon>Bacilli</taxon>
        <taxon>Bacillales</taxon>
        <taxon>Paenibacillaceae</taxon>
        <taxon>Cohnella</taxon>
    </lineage>
</organism>